<reference evidence="1" key="1">
    <citation type="submission" date="2020-09" db="EMBL/GenBank/DDBJ databases">
        <authorList>
            <person name="Kikuchi T."/>
        </authorList>
    </citation>
    <scope>NUCLEOTIDE SEQUENCE</scope>
    <source>
        <strain evidence="1">SH1</strain>
    </source>
</reference>
<protein>
    <submittedName>
        <fullName evidence="1">Uncharacterized protein</fullName>
    </submittedName>
</protein>
<dbReference type="Proteomes" id="UP000783686">
    <property type="component" value="Unassembled WGS sequence"/>
</dbReference>
<accession>A0A811LK09</accession>
<sequence>MFTSTLLPESRRILIEHQLWSEFTNTEDVPSIKYKHFDEPLIEVNAKYFDAKRLAFLASVNKKYQRMCNVYLSKFIFEVIANGNDESSAHIVLQNKNHTIYCAFNDLKVLRTAGLLKWKPHSLQIFHDFSFPEWTIYTSEFTELEQLSIVPVHPANPELKSILNNATQLITNSAKTLQKLRCNQAILKHTNFPAISLKYCGSPVLRINGKIYGIRPPKSEDLSDSQTQFSLLGRTREVDEVRPVETLFARNIEDFDLEAHSYSTFSQLRQDFKLNPNIKMLKFGWESDEPNKTGRIISTIENHSKTVEEIIFNDTQVTPSHLKDFDYTQLLKYAKKFKDYTEMVANSSIKIQFQVDFWLIQTKQHFLRFQHENGLYSKQIAINYNNTGLTVTWYGNNYSVNLNEFDDHDLSRKVQVFENTLKSSVDAKNIPNGPFKPNYL</sequence>
<keyword evidence="2" id="KW-1185">Reference proteome</keyword>
<name>A0A811LK09_9BILA</name>
<dbReference type="EMBL" id="CAJFDH010000006">
    <property type="protein sequence ID" value="CAD5229945.1"/>
    <property type="molecule type" value="Genomic_DNA"/>
</dbReference>
<comment type="caution">
    <text evidence="1">The sequence shown here is derived from an EMBL/GenBank/DDBJ whole genome shotgun (WGS) entry which is preliminary data.</text>
</comment>
<proteinExistence type="predicted"/>
<dbReference type="OrthoDB" id="10326017at2759"/>
<evidence type="ECO:0000313" key="1">
    <source>
        <dbReference type="EMBL" id="CAD5229945.1"/>
    </source>
</evidence>
<evidence type="ECO:0000313" key="2">
    <source>
        <dbReference type="Proteomes" id="UP000614601"/>
    </source>
</evidence>
<gene>
    <name evidence="1" type="ORF">BOKJ2_LOCUS13889</name>
</gene>
<dbReference type="Proteomes" id="UP000614601">
    <property type="component" value="Unassembled WGS sequence"/>
</dbReference>
<dbReference type="EMBL" id="CAJFCW020000006">
    <property type="protein sequence ID" value="CAG9127333.1"/>
    <property type="molecule type" value="Genomic_DNA"/>
</dbReference>
<dbReference type="AlphaFoldDB" id="A0A811LK09"/>
<organism evidence="1 2">
    <name type="scientific">Bursaphelenchus okinawaensis</name>
    <dbReference type="NCBI Taxonomy" id="465554"/>
    <lineage>
        <taxon>Eukaryota</taxon>
        <taxon>Metazoa</taxon>
        <taxon>Ecdysozoa</taxon>
        <taxon>Nematoda</taxon>
        <taxon>Chromadorea</taxon>
        <taxon>Rhabditida</taxon>
        <taxon>Tylenchina</taxon>
        <taxon>Tylenchomorpha</taxon>
        <taxon>Aphelenchoidea</taxon>
        <taxon>Aphelenchoididae</taxon>
        <taxon>Bursaphelenchus</taxon>
    </lineage>
</organism>